<evidence type="ECO:0000313" key="5">
    <source>
        <dbReference type="EMBL" id="GAQ85103.1"/>
    </source>
</evidence>
<comment type="caution">
    <text evidence="2">Lacks conserved residue(s) required for the propagation of feature annotation.</text>
</comment>
<keyword evidence="2 3" id="KW-0442">Lipid degradation</keyword>
<dbReference type="Proteomes" id="UP000054558">
    <property type="component" value="Unassembled WGS sequence"/>
</dbReference>
<dbReference type="InterPro" id="IPR052580">
    <property type="entry name" value="Lipid_Hydrolase"/>
</dbReference>
<keyword evidence="1 2" id="KW-0443">Lipid metabolism</keyword>
<evidence type="ECO:0000256" key="3">
    <source>
        <dbReference type="RuleBase" id="RU361262"/>
    </source>
</evidence>
<dbReference type="Gene3D" id="3.40.1090.10">
    <property type="entry name" value="Cytosolic phospholipase A2 catalytic domain"/>
    <property type="match status" value="1"/>
</dbReference>
<accession>A0A1Y1I3N6</accession>
<dbReference type="InterPro" id="IPR016035">
    <property type="entry name" value="Acyl_Trfase/lysoPLipase"/>
</dbReference>
<dbReference type="PANTHER" id="PTHR46394">
    <property type="entry name" value="ANNEXIN"/>
    <property type="match status" value="1"/>
</dbReference>
<dbReference type="SUPFAM" id="SSF52151">
    <property type="entry name" value="FabD/lysophospholipase-like"/>
    <property type="match status" value="1"/>
</dbReference>
<feature type="short sequence motif" description="DGA/G" evidence="2">
    <location>
        <begin position="354"/>
        <end position="356"/>
    </location>
</feature>
<protein>
    <recommendedName>
        <fullName evidence="3">Patatin</fullName>
        <ecNumber evidence="3">3.1.1.-</ecNumber>
    </recommendedName>
</protein>
<evidence type="ECO:0000256" key="1">
    <source>
        <dbReference type="ARBA" id="ARBA00023098"/>
    </source>
</evidence>
<feature type="active site" description="Proton acceptor" evidence="2">
    <location>
        <position position="354"/>
    </location>
</feature>
<comment type="domain">
    <text evidence="3">The nitrogen atoms of the two glycine residues in the GGXR motif define the oxyanion hole, and stabilize the oxyanion that forms during the nucleophilic attack by the catalytic serine during substrate cleavage.</text>
</comment>
<organism evidence="5 6">
    <name type="scientific">Klebsormidium nitens</name>
    <name type="common">Green alga</name>
    <name type="synonym">Ulothrix nitens</name>
    <dbReference type="NCBI Taxonomy" id="105231"/>
    <lineage>
        <taxon>Eukaryota</taxon>
        <taxon>Viridiplantae</taxon>
        <taxon>Streptophyta</taxon>
        <taxon>Klebsormidiophyceae</taxon>
        <taxon>Klebsormidiales</taxon>
        <taxon>Klebsormidiaceae</taxon>
        <taxon>Klebsormidium</taxon>
    </lineage>
</organism>
<dbReference type="GO" id="GO:0016787">
    <property type="term" value="F:hydrolase activity"/>
    <property type="evidence" value="ECO:0007669"/>
    <property type="project" value="UniProtKB-UniRule"/>
</dbReference>
<name>A0A1Y1I3N6_KLENI</name>
<dbReference type="AlphaFoldDB" id="A0A1Y1I3N6"/>
<evidence type="ECO:0000256" key="2">
    <source>
        <dbReference type="PROSITE-ProRule" id="PRU01161"/>
    </source>
</evidence>
<evidence type="ECO:0000313" key="6">
    <source>
        <dbReference type="Proteomes" id="UP000054558"/>
    </source>
</evidence>
<dbReference type="EMBL" id="DF237168">
    <property type="protein sequence ID" value="GAQ85103.1"/>
    <property type="molecule type" value="Genomic_DNA"/>
</dbReference>
<dbReference type="GO" id="GO:0016042">
    <property type="term" value="P:lipid catabolic process"/>
    <property type="evidence" value="ECO:0007669"/>
    <property type="project" value="UniProtKB-UniRule"/>
</dbReference>
<feature type="domain" description="PNPLA" evidence="4">
    <location>
        <begin position="179"/>
        <end position="367"/>
    </location>
</feature>
<feature type="active site" description="Nucleophile" evidence="2">
    <location>
        <position position="221"/>
    </location>
</feature>
<keyword evidence="2 3" id="KW-0378">Hydrolase</keyword>
<evidence type="ECO:0000259" key="4">
    <source>
        <dbReference type="PROSITE" id="PS51635"/>
    </source>
</evidence>
<dbReference type="InterPro" id="IPR002641">
    <property type="entry name" value="PNPLA_dom"/>
</dbReference>
<proteinExistence type="inferred from homology"/>
<feature type="short sequence motif" description="GXSXG" evidence="2">
    <location>
        <begin position="219"/>
        <end position="223"/>
    </location>
</feature>
<dbReference type="PANTHER" id="PTHR46394:SF1">
    <property type="entry name" value="PNPLA DOMAIN-CONTAINING PROTEIN"/>
    <property type="match status" value="1"/>
</dbReference>
<keyword evidence="6" id="KW-1185">Reference proteome</keyword>
<sequence length="471" mass="51373">MAPSRTIARVLIRRLVWIILCVRWLTSNIRRQRRPSRRGHIVSSSYRDDFLGEVPNTSDMMRLLETGDGVLDVRSLCEEYHDPSSGFLVVHYEHAGSRYRAHVRAAVNTTRLLESDPSTRPILTPPIFARFSKVEMERDGTDVTDVFVASAGPFRDFGGDALAPCYPSAGATIRVDDILSGAGIEVRPGAHMLIGGPEGTKRVPVAESEGAEGLEVFAGTSAGSIVAFLAALKTVRARDVLEYMLTHPPQGLRSLSINNLLSRFGLDDGRKLFSYLAEMLEALAAGSSQLTFERLFEQTGSVLRVTATCTTTSTLTIFDRVSHPQCAVMDAIRASCCVPLYFAPHRIGAHSYVDGGLLAYYPYGLLADIPEDERVAVFVAAQGRGPDGAGSVVEALAAYVYKLSCIACTARDSEAVYEARWILILPPDERCGGWLSLNPEPSLLSAAFEGARETASPYVRDRLGARKRKND</sequence>
<dbReference type="EC" id="3.1.1.-" evidence="3"/>
<gene>
    <name evidence="5" type="ORF">KFL_002190550</name>
</gene>
<comment type="similarity">
    <text evidence="3">Belongs to the patatin family.</text>
</comment>
<reference evidence="5 6" key="1">
    <citation type="journal article" date="2014" name="Nat. Commun.">
        <title>Klebsormidium flaccidum genome reveals primary factors for plant terrestrial adaptation.</title>
        <authorList>
            <person name="Hori K."/>
            <person name="Maruyama F."/>
            <person name="Fujisawa T."/>
            <person name="Togashi T."/>
            <person name="Yamamoto N."/>
            <person name="Seo M."/>
            <person name="Sato S."/>
            <person name="Yamada T."/>
            <person name="Mori H."/>
            <person name="Tajima N."/>
            <person name="Moriyama T."/>
            <person name="Ikeuchi M."/>
            <person name="Watanabe M."/>
            <person name="Wada H."/>
            <person name="Kobayashi K."/>
            <person name="Saito M."/>
            <person name="Masuda T."/>
            <person name="Sasaki-Sekimoto Y."/>
            <person name="Mashiguchi K."/>
            <person name="Awai K."/>
            <person name="Shimojima M."/>
            <person name="Masuda S."/>
            <person name="Iwai M."/>
            <person name="Nobusawa T."/>
            <person name="Narise T."/>
            <person name="Kondo S."/>
            <person name="Saito H."/>
            <person name="Sato R."/>
            <person name="Murakawa M."/>
            <person name="Ihara Y."/>
            <person name="Oshima-Yamada Y."/>
            <person name="Ohtaka K."/>
            <person name="Satoh M."/>
            <person name="Sonobe K."/>
            <person name="Ishii M."/>
            <person name="Ohtani R."/>
            <person name="Kanamori-Sato M."/>
            <person name="Honoki R."/>
            <person name="Miyazaki D."/>
            <person name="Mochizuki H."/>
            <person name="Umetsu J."/>
            <person name="Higashi K."/>
            <person name="Shibata D."/>
            <person name="Kamiya Y."/>
            <person name="Sato N."/>
            <person name="Nakamura Y."/>
            <person name="Tabata S."/>
            <person name="Ida S."/>
            <person name="Kurokawa K."/>
            <person name="Ohta H."/>
        </authorList>
    </citation>
    <scope>NUCLEOTIDE SEQUENCE [LARGE SCALE GENOMIC DNA]</scope>
    <source>
        <strain evidence="5 6">NIES-2285</strain>
    </source>
</reference>
<comment type="function">
    <text evidence="3">Lipolytic acyl hydrolase (LAH).</text>
</comment>
<dbReference type="Pfam" id="PF01734">
    <property type="entry name" value="Patatin"/>
    <property type="match status" value="1"/>
</dbReference>
<dbReference type="PROSITE" id="PS51635">
    <property type="entry name" value="PNPLA"/>
    <property type="match status" value="1"/>
</dbReference>